<comment type="caution">
    <text evidence="6">The sequence shown here is derived from an EMBL/GenBank/DDBJ whole genome shotgun (WGS) entry which is preliminary data.</text>
</comment>
<feature type="domain" description="HTH araC/xylS-type" evidence="5">
    <location>
        <begin position="173"/>
        <end position="274"/>
    </location>
</feature>
<dbReference type="InterPro" id="IPR050204">
    <property type="entry name" value="AraC_XylS_family_regulators"/>
</dbReference>
<dbReference type="PANTHER" id="PTHR46796:SF15">
    <property type="entry name" value="BLL1074 PROTEIN"/>
    <property type="match status" value="1"/>
</dbReference>
<keyword evidence="2" id="KW-0238">DNA-binding</keyword>
<gene>
    <name evidence="6" type="ORF">FH715_07355</name>
</gene>
<evidence type="ECO:0000256" key="3">
    <source>
        <dbReference type="ARBA" id="ARBA00023163"/>
    </source>
</evidence>
<evidence type="ECO:0000256" key="2">
    <source>
        <dbReference type="ARBA" id="ARBA00023125"/>
    </source>
</evidence>
<reference evidence="6 7" key="1">
    <citation type="submission" date="2019-06" db="EMBL/GenBank/DDBJ databases">
        <title>Draft genome of Streptomyces sedi sp. JCM16909.</title>
        <authorList>
            <person name="Klykleung N."/>
            <person name="Tanasupawat S."/>
            <person name="Kudo T."/>
            <person name="Yuki M."/>
            <person name="Ohkuma M."/>
        </authorList>
    </citation>
    <scope>NUCLEOTIDE SEQUENCE [LARGE SCALE GENOMIC DNA]</scope>
    <source>
        <strain evidence="6 7">JCM 16909</strain>
    </source>
</reference>
<dbReference type="GO" id="GO:0003700">
    <property type="term" value="F:DNA-binding transcription factor activity"/>
    <property type="evidence" value="ECO:0007669"/>
    <property type="project" value="InterPro"/>
</dbReference>
<keyword evidence="3" id="KW-0804">Transcription</keyword>
<keyword evidence="7" id="KW-1185">Reference proteome</keyword>
<evidence type="ECO:0000259" key="5">
    <source>
        <dbReference type="PROSITE" id="PS01124"/>
    </source>
</evidence>
<protein>
    <submittedName>
        <fullName evidence="6">Helix-turn-helix domain-containing protein</fullName>
    </submittedName>
</protein>
<sequence length="282" mass="29824">MMSSVEREVGPSAERATGPFGGIPRSRVGGVKTVDGLVAPLGEVCDLSGSTDAGFTQLPDPATALVLRVTPEGEGDLLVVGPRTRASYHTGKPLPVCLRFRLRPGVTRPVLGVPVGELVDRVTPLADLWGAAGARLERRLLGLGGAPELIAGQLAAALRSRLDAHPFQEPSRALLIADAAEILSRRGPARLPDLAHRLSVSERHLRRLLTEDLGLPPKSYARISRVRRALADGRRGDPATLARLAAATGYYDQSHMAAEFRSMVGVPPGAFFAGRLPTPGPC</sequence>
<evidence type="ECO:0000313" key="7">
    <source>
        <dbReference type="Proteomes" id="UP000311713"/>
    </source>
</evidence>
<dbReference type="AlphaFoldDB" id="A0A5C4V8H8"/>
<proteinExistence type="predicted"/>
<name>A0A5C4V8H8_9ACTN</name>
<dbReference type="Pfam" id="PF12833">
    <property type="entry name" value="HTH_18"/>
    <property type="match status" value="1"/>
</dbReference>
<organism evidence="6 7">
    <name type="scientific">Streptomyces sedi</name>
    <dbReference type="NCBI Taxonomy" id="555059"/>
    <lineage>
        <taxon>Bacteria</taxon>
        <taxon>Bacillati</taxon>
        <taxon>Actinomycetota</taxon>
        <taxon>Actinomycetes</taxon>
        <taxon>Kitasatosporales</taxon>
        <taxon>Streptomycetaceae</taxon>
        <taxon>Streptomyces</taxon>
    </lineage>
</organism>
<evidence type="ECO:0000256" key="1">
    <source>
        <dbReference type="ARBA" id="ARBA00023015"/>
    </source>
</evidence>
<evidence type="ECO:0000313" key="6">
    <source>
        <dbReference type="EMBL" id="TNM32208.1"/>
    </source>
</evidence>
<dbReference type="Gene3D" id="1.10.10.60">
    <property type="entry name" value="Homeodomain-like"/>
    <property type="match status" value="1"/>
</dbReference>
<keyword evidence="1" id="KW-0805">Transcription regulation</keyword>
<dbReference type="SMART" id="SM00342">
    <property type="entry name" value="HTH_ARAC"/>
    <property type="match status" value="1"/>
</dbReference>
<dbReference type="Proteomes" id="UP000311713">
    <property type="component" value="Unassembled WGS sequence"/>
</dbReference>
<dbReference type="InterPro" id="IPR018060">
    <property type="entry name" value="HTH_AraC"/>
</dbReference>
<dbReference type="EMBL" id="VDGT01000004">
    <property type="protein sequence ID" value="TNM32208.1"/>
    <property type="molecule type" value="Genomic_DNA"/>
</dbReference>
<dbReference type="PROSITE" id="PS01124">
    <property type="entry name" value="HTH_ARAC_FAMILY_2"/>
    <property type="match status" value="1"/>
</dbReference>
<accession>A0A5C4V8H8</accession>
<evidence type="ECO:0000256" key="4">
    <source>
        <dbReference type="SAM" id="MobiDB-lite"/>
    </source>
</evidence>
<dbReference type="GO" id="GO:0043565">
    <property type="term" value="F:sequence-specific DNA binding"/>
    <property type="evidence" value="ECO:0007669"/>
    <property type="project" value="InterPro"/>
</dbReference>
<dbReference type="PANTHER" id="PTHR46796">
    <property type="entry name" value="HTH-TYPE TRANSCRIPTIONAL ACTIVATOR RHAS-RELATED"/>
    <property type="match status" value="1"/>
</dbReference>
<feature type="region of interest" description="Disordered" evidence="4">
    <location>
        <begin position="1"/>
        <end position="25"/>
    </location>
</feature>